<dbReference type="InterPro" id="IPR008686">
    <property type="entry name" value="RNA_pol_mitovir"/>
</dbReference>
<name>A0A9E7V202_9VIRU</name>
<keyword evidence="1 4" id="KW-0696">RNA-directed RNA polymerase</keyword>
<keyword evidence="3" id="KW-0548">Nucleotidyltransferase</keyword>
<evidence type="ECO:0000256" key="3">
    <source>
        <dbReference type="ARBA" id="ARBA00022695"/>
    </source>
</evidence>
<dbReference type="SUPFAM" id="SSF56672">
    <property type="entry name" value="DNA/RNA polymerases"/>
    <property type="match status" value="1"/>
</dbReference>
<dbReference type="GO" id="GO:0003968">
    <property type="term" value="F:RNA-directed RNA polymerase activity"/>
    <property type="evidence" value="ECO:0007669"/>
    <property type="project" value="UniProtKB-KW"/>
</dbReference>
<reference evidence="4" key="1">
    <citation type="submission" date="2022-05" db="EMBL/GenBank/DDBJ databases">
        <authorList>
            <person name="Cao W."/>
            <person name="Jia N."/>
            <person name="Lam T.T.-Y."/>
            <person name="Ni X."/>
            <person name="Liu J."/>
        </authorList>
    </citation>
    <scope>NUCLEOTIDE SEQUENCE</scope>
    <source>
        <strain evidence="4">TIGMIC 2</strain>
    </source>
</reference>
<proteinExistence type="predicted"/>
<evidence type="ECO:0000256" key="2">
    <source>
        <dbReference type="ARBA" id="ARBA00022679"/>
    </source>
</evidence>
<dbReference type="InterPro" id="IPR043502">
    <property type="entry name" value="DNA/RNA_pol_sf"/>
</dbReference>
<organism evidence="4">
    <name type="scientific">Nanning Botou tick virus 1</name>
    <dbReference type="NCBI Taxonomy" id="2972041"/>
    <lineage>
        <taxon>Viruses</taxon>
        <taxon>Riboviria</taxon>
        <taxon>Orthornavirae</taxon>
        <taxon>Lenarviricota</taxon>
        <taxon>Miaviricetes</taxon>
        <taxon>Ourlivirales</taxon>
        <taxon>Botourmiaviridae</taxon>
    </lineage>
</organism>
<dbReference type="EMBL" id="ON746331">
    <property type="protein sequence ID" value="UYL95426.1"/>
    <property type="molecule type" value="Genomic_RNA"/>
</dbReference>
<sequence>MPTLSATSSVSDLSCQGCGHPLPSRQKKKCRAFAKRTVSVVRQALETWTGIFGQDTVGFEPRFCSCTCLAKLVKAMIQGCPSSVEEERMAFQSIKKLLPDSCSCMEPALLEGIRKKFSSRGPPLPTGYLDFVRKTTRKLFPKGWDSSYVKFCETLSPPISASEGFSRTAGGVLGAGLDHDNIMEALFGRLDFDPAKFEGQPVYCLNPEKPVKCAPDGITCQALVVQSAGKPRPLSKFKPESILLKPLHKTIYGWLSAKKWLLRGEVTAEKLRKAGFVKDRGCLVSGDYASATDNLPIEVVEVILDVLEKNAIFCPQSIFSYARKSLRPRMWCFDPSTETDWEIDVVRGQMMGSLLSFPMLCLQNFMGLSFAVSRAGKEMPPCLINGDDILFQSDEAFVPYWMEVVAKLGLEVEPTKTSVSTEYGSINSTLVRWEENHLNVIHTLRFGQLRRSENPTSLAQSFFSFLGKPRALPTPVRWKAACAYFSWHAAELRDKSGVGFYPDELGFRGRLAFRLCDRYGLFRNRDPRDQIRSPPKGHLVHNVELPSDSCTLVSRGDFGEEFGREIARATAVWKWGLDFESIREGQARWALALSCPARWRSRPEGLQGFNVEPRLLGTRLSREPDLVVWRRRFRRPWVKEDLWPVLDAALYEQMQQFEPVPSYDEAIGTLFQLQVEEDGDRGKKW</sequence>
<evidence type="ECO:0000313" key="4">
    <source>
        <dbReference type="EMBL" id="UYL95426.1"/>
    </source>
</evidence>
<protein>
    <submittedName>
        <fullName evidence="4">RNA-dependent RNA polymerase</fullName>
    </submittedName>
</protein>
<keyword evidence="2" id="KW-0808">Transferase</keyword>
<accession>A0A9E7V202</accession>
<dbReference type="Pfam" id="PF05919">
    <property type="entry name" value="Mitovir_RNA_pol"/>
    <property type="match status" value="1"/>
</dbReference>
<evidence type="ECO:0000256" key="1">
    <source>
        <dbReference type="ARBA" id="ARBA00022484"/>
    </source>
</evidence>